<dbReference type="GO" id="GO:0008047">
    <property type="term" value="F:enzyme activator activity"/>
    <property type="evidence" value="ECO:0007669"/>
    <property type="project" value="InterPro"/>
</dbReference>
<dbReference type="PANTHER" id="PTHR10041:SF5">
    <property type="entry name" value="LEUCINE-RICH COLIPASE-LIKE PROTEIN 1"/>
    <property type="match status" value="1"/>
</dbReference>
<keyword evidence="1" id="KW-0732">Signal</keyword>
<evidence type="ECO:0000313" key="2">
    <source>
        <dbReference type="EMBL" id="EDO33480.1"/>
    </source>
</evidence>
<dbReference type="AlphaFoldDB" id="A7SS21"/>
<evidence type="ECO:0000256" key="1">
    <source>
        <dbReference type="SAM" id="SignalP"/>
    </source>
</evidence>
<dbReference type="GO" id="GO:0005576">
    <property type="term" value="C:extracellular region"/>
    <property type="evidence" value="ECO:0007669"/>
    <property type="project" value="InterPro"/>
</dbReference>
<reference evidence="2 3" key="1">
    <citation type="journal article" date="2007" name="Science">
        <title>Sea anemone genome reveals ancestral eumetazoan gene repertoire and genomic organization.</title>
        <authorList>
            <person name="Putnam N.H."/>
            <person name="Srivastava M."/>
            <person name="Hellsten U."/>
            <person name="Dirks B."/>
            <person name="Chapman J."/>
            <person name="Salamov A."/>
            <person name="Terry A."/>
            <person name="Shapiro H."/>
            <person name="Lindquist E."/>
            <person name="Kapitonov V.V."/>
            <person name="Jurka J."/>
            <person name="Genikhovich G."/>
            <person name="Grigoriev I.V."/>
            <person name="Lucas S.M."/>
            <person name="Steele R.E."/>
            <person name="Finnerty J.R."/>
            <person name="Technau U."/>
            <person name="Martindale M.Q."/>
            <person name="Rokhsar D.S."/>
        </authorList>
    </citation>
    <scope>NUCLEOTIDE SEQUENCE [LARGE SCALE GENOMIC DNA]</scope>
    <source>
        <strain evidence="3">CH2 X CH6</strain>
    </source>
</reference>
<dbReference type="KEGG" id="nve:5504698"/>
<name>A7SS21_NEMVE</name>
<sequence>MKFLLVAFCMVAAVAASRQRRFLINRCSSEAECGPNKCCLFNRICSPKLPQYSTCHLSGITQCSCADGLECRVTKEFTVLGQKLSLRQCMPIAQKREVEQIEDEDLKEMMRQQDDNDKRFLIDTCKTESDCGGNRCCVLNKFCMKKIPKDMTCYLSHKHKCGCQDGLECRVTTTITIPIVDVKIPVRQCVSPA</sequence>
<accession>A7SS21</accession>
<evidence type="ECO:0000313" key="3">
    <source>
        <dbReference type="Proteomes" id="UP000001593"/>
    </source>
</evidence>
<gene>
    <name evidence="2" type="ORF">NEMVEDRAFT_v1g216575</name>
</gene>
<dbReference type="InterPro" id="IPR001981">
    <property type="entry name" value="Colipase"/>
</dbReference>
<dbReference type="PANTHER" id="PTHR10041">
    <property type="entry name" value="COLIPASE"/>
    <property type="match status" value="1"/>
</dbReference>
<dbReference type="EMBL" id="DS469771">
    <property type="protein sequence ID" value="EDO33480.1"/>
    <property type="molecule type" value="Genomic_DNA"/>
</dbReference>
<dbReference type="HOGENOM" id="CLU_1410373_0_0_1"/>
<protein>
    <submittedName>
        <fullName evidence="2">Uncharacterized protein</fullName>
    </submittedName>
</protein>
<dbReference type="OMA" id="TCKTESD"/>
<organism evidence="2 3">
    <name type="scientific">Nematostella vectensis</name>
    <name type="common">Starlet sea anemone</name>
    <dbReference type="NCBI Taxonomy" id="45351"/>
    <lineage>
        <taxon>Eukaryota</taxon>
        <taxon>Metazoa</taxon>
        <taxon>Cnidaria</taxon>
        <taxon>Anthozoa</taxon>
        <taxon>Hexacorallia</taxon>
        <taxon>Actiniaria</taxon>
        <taxon>Edwardsiidae</taxon>
        <taxon>Nematostella</taxon>
    </lineage>
</organism>
<dbReference type="PhylomeDB" id="A7SS21"/>
<dbReference type="OrthoDB" id="5968381at2759"/>
<dbReference type="GO" id="GO:0016042">
    <property type="term" value="P:lipid catabolic process"/>
    <property type="evidence" value="ECO:0007669"/>
    <property type="project" value="InterPro"/>
</dbReference>
<dbReference type="Proteomes" id="UP000001593">
    <property type="component" value="Unassembled WGS sequence"/>
</dbReference>
<feature type="chain" id="PRO_5002714616" evidence="1">
    <location>
        <begin position="17"/>
        <end position="193"/>
    </location>
</feature>
<keyword evidence="3" id="KW-1185">Reference proteome</keyword>
<proteinExistence type="predicted"/>
<dbReference type="InParanoid" id="A7SS21"/>
<feature type="signal peptide" evidence="1">
    <location>
        <begin position="1"/>
        <end position="16"/>
    </location>
</feature>
<dbReference type="GO" id="GO:0007586">
    <property type="term" value="P:digestion"/>
    <property type="evidence" value="ECO:0007669"/>
    <property type="project" value="InterPro"/>
</dbReference>